<protein>
    <submittedName>
        <fullName evidence="4">SpoIIE family protein phosphatase</fullName>
    </submittedName>
</protein>
<dbReference type="Pfam" id="PF13672">
    <property type="entry name" value="PP2C_2"/>
    <property type="match status" value="1"/>
</dbReference>
<feature type="transmembrane region" description="Helical" evidence="2">
    <location>
        <begin position="300"/>
        <end position="317"/>
    </location>
</feature>
<evidence type="ECO:0000256" key="2">
    <source>
        <dbReference type="SAM" id="Phobius"/>
    </source>
</evidence>
<evidence type="ECO:0000259" key="3">
    <source>
        <dbReference type="PROSITE" id="PS51746"/>
    </source>
</evidence>
<dbReference type="GO" id="GO:0004722">
    <property type="term" value="F:protein serine/threonine phosphatase activity"/>
    <property type="evidence" value="ECO:0007669"/>
    <property type="project" value="InterPro"/>
</dbReference>
<organism evidence="4 5">
    <name type="scientific">Hufsiella ginkgonis</name>
    <dbReference type="NCBI Taxonomy" id="2695274"/>
    <lineage>
        <taxon>Bacteria</taxon>
        <taxon>Pseudomonadati</taxon>
        <taxon>Bacteroidota</taxon>
        <taxon>Sphingobacteriia</taxon>
        <taxon>Sphingobacteriales</taxon>
        <taxon>Sphingobacteriaceae</taxon>
        <taxon>Hufsiella</taxon>
    </lineage>
</organism>
<proteinExistence type="predicted"/>
<keyword evidence="5" id="KW-1185">Reference proteome</keyword>
<reference evidence="4 5" key="1">
    <citation type="submission" date="2019-11" db="EMBL/GenBank/DDBJ databases">
        <title>Pedobacter sp. HMF7056 Genome sequencing and assembly.</title>
        <authorList>
            <person name="Kang H."/>
            <person name="Kim H."/>
            <person name="Joh K."/>
        </authorList>
    </citation>
    <scope>NUCLEOTIDE SEQUENCE [LARGE SCALE GENOMIC DNA]</scope>
    <source>
        <strain evidence="4 5">HMF7056</strain>
    </source>
</reference>
<dbReference type="InterPro" id="IPR036457">
    <property type="entry name" value="PPM-type-like_dom_sf"/>
</dbReference>
<feature type="domain" description="PPM-type phosphatase" evidence="3">
    <location>
        <begin position="5"/>
        <end position="247"/>
    </location>
</feature>
<dbReference type="EMBL" id="WVHS01000003">
    <property type="protein sequence ID" value="MXV16770.1"/>
    <property type="molecule type" value="Genomic_DNA"/>
</dbReference>
<evidence type="ECO:0000256" key="1">
    <source>
        <dbReference type="SAM" id="MobiDB-lite"/>
    </source>
</evidence>
<name>A0A7K1Y0K8_9SPHI</name>
<evidence type="ECO:0000313" key="5">
    <source>
        <dbReference type="Proteomes" id="UP000451233"/>
    </source>
</evidence>
<dbReference type="CDD" id="cd00143">
    <property type="entry name" value="PP2Cc"/>
    <property type="match status" value="1"/>
</dbReference>
<dbReference type="InterPro" id="IPR015655">
    <property type="entry name" value="PP2C"/>
</dbReference>
<dbReference type="PROSITE" id="PS51746">
    <property type="entry name" value="PPM_2"/>
    <property type="match status" value="1"/>
</dbReference>
<comment type="caution">
    <text evidence="4">The sequence shown here is derived from an EMBL/GenBank/DDBJ whole genome shotgun (WGS) entry which is preliminary data.</text>
</comment>
<gene>
    <name evidence="4" type="ORF">GS398_15820</name>
</gene>
<dbReference type="Gene3D" id="3.60.40.10">
    <property type="entry name" value="PPM-type phosphatase domain"/>
    <property type="match status" value="1"/>
</dbReference>
<feature type="region of interest" description="Disordered" evidence="1">
    <location>
        <begin position="430"/>
        <end position="453"/>
    </location>
</feature>
<dbReference type="SMART" id="SM00332">
    <property type="entry name" value="PP2Cc"/>
    <property type="match status" value="1"/>
</dbReference>
<keyword evidence="2" id="KW-1133">Transmembrane helix</keyword>
<evidence type="ECO:0000313" key="4">
    <source>
        <dbReference type="EMBL" id="MXV16770.1"/>
    </source>
</evidence>
<keyword evidence="2" id="KW-0472">Membrane</keyword>
<keyword evidence="2" id="KW-0812">Transmembrane</keyword>
<sequence>MAENYFGMTDQGRQRSNNEDTFIAAKILDNRFVLACVIDGVGGYEGGEVAAALAEQQFLAAMSHADGELIPAMIQAFGQANDAIYEQRKRDKNHENMACVATMAVADVAHNVFYYAHVGDTRLYLLRDGSLIKITKDHSFVGFLEDSGRLSENAAMTHMKRNEINKALGFTPNVDDDESYIETGQSPFLPGDLLLLCSDGLTDLVNKSEISLVLSSNTTLAAKASALVQAANDHGGRDNITVVLVENDKALAKPTVTRPAGAAQDYVLPASAAPVAEPQNRPSAGATATAARKKASMTPVFAFLSLLFLASTVWLFVKWQDAKAGEQTADSVFPPRNAQEIRLQEAIDRASGDTLLLPDSVYKSPILISDTLYVQQDSLYLLSKNGMVLKRDPGYNGPALVLAGNCKYLVLDSVKLEGFATAVHARSGAPFTPHKRQARTVRPVSKTPHHAAR</sequence>
<dbReference type="SUPFAM" id="SSF81606">
    <property type="entry name" value="PP2C-like"/>
    <property type="match status" value="1"/>
</dbReference>
<dbReference type="SMART" id="SM00331">
    <property type="entry name" value="PP2C_SIG"/>
    <property type="match status" value="1"/>
</dbReference>
<dbReference type="AlphaFoldDB" id="A0A7K1Y0K8"/>
<accession>A0A7K1Y0K8</accession>
<dbReference type="PANTHER" id="PTHR47992">
    <property type="entry name" value="PROTEIN PHOSPHATASE"/>
    <property type="match status" value="1"/>
</dbReference>
<dbReference type="Proteomes" id="UP000451233">
    <property type="component" value="Unassembled WGS sequence"/>
</dbReference>
<dbReference type="RefSeq" id="WP_160907744.1">
    <property type="nucleotide sequence ID" value="NZ_WVHS01000003.1"/>
</dbReference>
<dbReference type="InterPro" id="IPR001932">
    <property type="entry name" value="PPM-type_phosphatase-like_dom"/>
</dbReference>